<keyword evidence="8" id="KW-0496">Mitochondrion</keyword>
<evidence type="ECO:0000313" key="13">
    <source>
        <dbReference type="EMBL" id="CAL4766071.1"/>
    </source>
</evidence>
<evidence type="ECO:0000256" key="4">
    <source>
        <dbReference type="ARBA" id="ARBA00022692"/>
    </source>
</evidence>
<dbReference type="PANTHER" id="PTHR45671:SF12">
    <property type="entry name" value="MITOCHONDRIAL PHOSPHATE CARRIER PROTEIN"/>
    <property type="match status" value="1"/>
</dbReference>
<evidence type="ECO:0000256" key="8">
    <source>
        <dbReference type="ARBA" id="ARBA00023128"/>
    </source>
</evidence>
<dbReference type="AlphaFoldDB" id="A0A9P1BSP9"/>
<protein>
    <submittedName>
        <fullName evidence="13">ADP,ATP carrier protein</fullName>
    </submittedName>
</protein>
<dbReference type="Proteomes" id="UP001152797">
    <property type="component" value="Unassembled WGS sequence"/>
</dbReference>
<evidence type="ECO:0000256" key="2">
    <source>
        <dbReference type="ARBA" id="ARBA00006375"/>
    </source>
</evidence>
<dbReference type="GO" id="GO:0005743">
    <property type="term" value="C:mitochondrial inner membrane"/>
    <property type="evidence" value="ECO:0007669"/>
    <property type="project" value="UniProtKB-SubCell"/>
</dbReference>
<name>A0A9P1BSP9_9DINO</name>
<organism evidence="12">
    <name type="scientific">Cladocopium goreaui</name>
    <dbReference type="NCBI Taxonomy" id="2562237"/>
    <lineage>
        <taxon>Eukaryota</taxon>
        <taxon>Sar</taxon>
        <taxon>Alveolata</taxon>
        <taxon>Dinophyceae</taxon>
        <taxon>Suessiales</taxon>
        <taxon>Symbiodiniaceae</taxon>
        <taxon>Cladocopium</taxon>
    </lineage>
</organism>
<keyword evidence="7 11" id="KW-1133">Transmembrane helix</keyword>
<comment type="caution">
    <text evidence="12">The sequence shown here is derived from an EMBL/GenBank/DDBJ whole genome shotgun (WGS) entry which is preliminary data.</text>
</comment>
<dbReference type="GO" id="GO:1990547">
    <property type="term" value="P:mitochondrial phosphate ion transmembrane transport"/>
    <property type="evidence" value="ECO:0007669"/>
    <property type="project" value="InterPro"/>
</dbReference>
<dbReference type="EMBL" id="CAMXCT030000435">
    <property type="protein sequence ID" value="CAL4766071.1"/>
    <property type="molecule type" value="Genomic_DNA"/>
</dbReference>
<dbReference type="InterPro" id="IPR018108">
    <property type="entry name" value="MCP_transmembrane"/>
</dbReference>
<dbReference type="EMBL" id="CAMXCT010000435">
    <property type="protein sequence ID" value="CAI3978759.1"/>
    <property type="molecule type" value="Genomic_DNA"/>
</dbReference>
<sequence length="688" mass="76262">MTQPCKKRPRLWLITLVAFLFGCYFPAVFVTPEQPDHKELSRRQLLPLLGLACLPLAPNSCDAEAIWRSLPAASIQDIQDAYPGRFVAYLTRFLLNFDSDFQELWKATKEAEVSLGNLESQEFQRNARFARFSRTVQLSLLNYPPDKSRTLLEVLLKDYGITMEAKRQICVLFSLLQGPQQQPVAELRTLLRQVENASIAQVDIVDPGAFVFKEQESNETEVANVSKVELKLPAPPGIGGISAVVFAQLRPTNGSNGSLAVDSVVVTNKGCGYAKDMSLVPKVVLPADLKMLRAPNLTVQLTRPARLARMREKEAPPDQLKSKMTNLLPPFLLPVYNAKLDRLVPDQSLPLTPDPTPPEEGRRLDEVFGTGRQVDRFRADFVFAEFDSTYGPVGISPLERERQLFPSDYFRLMASGALASVVRTILFLPVQTVKVRMQTNPDLGQRGFIPALKYVATSEPSSNLFRGIDVAVMFSATFGFFSFGIKEYLSRELVIQFPGLNELFAVILASIASVVITLFFATPWEVLTTKIMASNDRYWGFGLLKDLVAKNFLKAAQELYEEYWLLTSKELAFVTTKFLIFDSLREALLFFVPAFVEAQPLLIACLCGALAGACGAITSHPIDTLFALRTTGGGKDIPSLDKLFRGVGARVLIYSPGIALTFLVYDAAKTYLGVGGSALMQTLDLLRP</sequence>
<dbReference type="EMBL" id="CAMXCT020000435">
    <property type="protein sequence ID" value="CAL1132134.1"/>
    <property type="molecule type" value="Genomic_DNA"/>
</dbReference>
<accession>A0A9P1BSP9</accession>
<keyword evidence="5" id="KW-0677">Repeat</keyword>
<dbReference type="PANTHER" id="PTHR45671">
    <property type="entry name" value="SOLUTE CARRIER FAMILY 25 (MITOCHONDRIAL CARRIER PHOSPHATE CARRIER), MEMBER 3, LIKE-RELATED-RELATED"/>
    <property type="match status" value="1"/>
</dbReference>
<feature type="transmembrane region" description="Helical" evidence="11">
    <location>
        <begin position="409"/>
        <end position="428"/>
    </location>
</feature>
<dbReference type="Pfam" id="PF00153">
    <property type="entry name" value="Mito_carr"/>
    <property type="match status" value="1"/>
</dbReference>
<dbReference type="Gene3D" id="1.50.40.10">
    <property type="entry name" value="Mitochondrial carrier domain"/>
    <property type="match status" value="1"/>
</dbReference>
<dbReference type="PROSITE" id="PS50920">
    <property type="entry name" value="SOLCAR"/>
    <property type="match status" value="1"/>
</dbReference>
<keyword evidence="4 10" id="KW-0812">Transmembrane</keyword>
<evidence type="ECO:0000256" key="7">
    <source>
        <dbReference type="ARBA" id="ARBA00022989"/>
    </source>
</evidence>
<dbReference type="GO" id="GO:0005315">
    <property type="term" value="F:phosphate transmembrane transporter activity"/>
    <property type="evidence" value="ECO:0007669"/>
    <property type="project" value="InterPro"/>
</dbReference>
<dbReference type="InterPro" id="IPR023395">
    <property type="entry name" value="MCP_dom_sf"/>
</dbReference>
<evidence type="ECO:0000256" key="6">
    <source>
        <dbReference type="ARBA" id="ARBA00022792"/>
    </source>
</evidence>
<dbReference type="SUPFAM" id="SSF103506">
    <property type="entry name" value="Mitochondrial carrier"/>
    <property type="match status" value="1"/>
</dbReference>
<dbReference type="InterPro" id="IPR044677">
    <property type="entry name" value="SLC25A3/Pic2/Mir1-like"/>
</dbReference>
<evidence type="ECO:0000256" key="1">
    <source>
        <dbReference type="ARBA" id="ARBA00004448"/>
    </source>
</evidence>
<keyword evidence="9 10" id="KW-0472">Membrane</keyword>
<reference evidence="13 14" key="2">
    <citation type="submission" date="2024-05" db="EMBL/GenBank/DDBJ databases">
        <authorList>
            <person name="Chen Y."/>
            <person name="Shah S."/>
            <person name="Dougan E. K."/>
            <person name="Thang M."/>
            <person name="Chan C."/>
        </authorList>
    </citation>
    <scope>NUCLEOTIDE SEQUENCE [LARGE SCALE GENOMIC DNA]</scope>
</reference>
<feature type="repeat" description="Solcar" evidence="10">
    <location>
        <begin position="407"/>
        <end position="492"/>
    </location>
</feature>
<keyword evidence="6" id="KW-0999">Mitochondrion inner membrane</keyword>
<evidence type="ECO:0000313" key="14">
    <source>
        <dbReference type="Proteomes" id="UP001152797"/>
    </source>
</evidence>
<gene>
    <name evidence="12" type="ORF">C1SCF055_LOCUS6762</name>
</gene>
<feature type="transmembrane region" description="Helical" evidence="11">
    <location>
        <begin position="503"/>
        <end position="527"/>
    </location>
</feature>
<keyword evidence="14" id="KW-1185">Reference proteome</keyword>
<evidence type="ECO:0000256" key="5">
    <source>
        <dbReference type="ARBA" id="ARBA00022737"/>
    </source>
</evidence>
<evidence type="ECO:0000256" key="11">
    <source>
        <dbReference type="SAM" id="Phobius"/>
    </source>
</evidence>
<proteinExistence type="inferred from homology"/>
<reference evidence="12" key="1">
    <citation type="submission" date="2022-10" db="EMBL/GenBank/DDBJ databases">
        <authorList>
            <person name="Chen Y."/>
            <person name="Dougan E. K."/>
            <person name="Chan C."/>
            <person name="Rhodes N."/>
            <person name="Thang M."/>
        </authorList>
    </citation>
    <scope>NUCLEOTIDE SEQUENCE</scope>
</reference>
<evidence type="ECO:0000313" key="12">
    <source>
        <dbReference type="EMBL" id="CAI3978759.1"/>
    </source>
</evidence>
<feature type="transmembrane region" description="Helical" evidence="11">
    <location>
        <begin position="463"/>
        <end position="483"/>
    </location>
</feature>
<evidence type="ECO:0000256" key="3">
    <source>
        <dbReference type="ARBA" id="ARBA00022448"/>
    </source>
</evidence>
<evidence type="ECO:0000256" key="9">
    <source>
        <dbReference type="ARBA" id="ARBA00023136"/>
    </source>
</evidence>
<dbReference type="OrthoDB" id="432607at2759"/>
<feature type="transmembrane region" description="Helical" evidence="11">
    <location>
        <begin position="12"/>
        <end position="30"/>
    </location>
</feature>
<keyword evidence="3" id="KW-0813">Transport</keyword>
<dbReference type="PROSITE" id="PS51257">
    <property type="entry name" value="PROKAR_LIPOPROTEIN"/>
    <property type="match status" value="1"/>
</dbReference>
<evidence type="ECO:0000256" key="10">
    <source>
        <dbReference type="PROSITE-ProRule" id="PRU00282"/>
    </source>
</evidence>
<comment type="similarity">
    <text evidence="2">Belongs to the mitochondrial carrier (TC 2.A.29) family.</text>
</comment>
<comment type="subcellular location">
    <subcellularLocation>
        <location evidence="1">Mitochondrion inner membrane</location>
        <topology evidence="1">Multi-pass membrane protein</topology>
    </subcellularLocation>
</comment>